<gene>
    <name evidence="1" type="ORF">NCTC8529_01151</name>
</gene>
<dbReference type="GeneID" id="92743765"/>
<dbReference type="InterPro" id="IPR007215">
    <property type="entry name" value="Sulphur_relay_TusB/DsrH"/>
</dbReference>
<dbReference type="EMBL" id="LR134310">
    <property type="protein sequence ID" value="VEE91089.1"/>
    <property type="molecule type" value="Genomic_DNA"/>
</dbReference>
<dbReference type="GO" id="GO:0005737">
    <property type="term" value="C:cytoplasm"/>
    <property type="evidence" value="ECO:0007669"/>
    <property type="project" value="InterPro"/>
</dbReference>
<evidence type="ECO:0000313" key="2">
    <source>
        <dbReference type="Proteomes" id="UP000268529"/>
    </source>
</evidence>
<dbReference type="Pfam" id="PF04077">
    <property type="entry name" value="DsrH"/>
    <property type="match status" value="1"/>
</dbReference>
<proteinExistence type="predicted"/>
<dbReference type="AlphaFoldDB" id="A0AAX3FKD1"/>
<dbReference type="InterPro" id="IPR027396">
    <property type="entry name" value="DsrEFH-like"/>
</dbReference>
<dbReference type="Proteomes" id="UP000268529">
    <property type="component" value="Chromosome"/>
</dbReference>
<evidence type="ECO:0000313" key="1">
    <source>
        <dbReference type="EMBL" id="VEE91089.1"/>
    </source>
</evidence>
<accession>A0AAX3FKD1</accession>
<organism evidence="1 2">
    <name type="scientific">Actinobacillus equuli</name>
    <dbReference type="NCBI Taxonomy" id="718"/>
    <lineage>
        <taxon>Bacteria</taxon>
        <taxon>Pseudomonadati</taxon>
        <taxon>Pseudomonadota</taxon>
        <taxon>Gammaproteobacteria</taxon>
        <taxon>Pasteurellales</taxon>
        <taxon>Pasteurellaceae</taxon>
        <taxon>Actinobacillus</taxon>
    </lineage>
</organism>
<protein>
    <submittedName>
        <fullName evidence="1">Sulfur transfer complex subunit TusB</fullName>
    </submittedName>
</protein>
<sequence length="88" mass="9974">MLYTFSKAQYELTELNQILAQITANDAVVLWQDGVLLAVKYPQLFSQISHLFILANDLEARGLNTKFKSISLTEFVKVSETFHPQVAL</sequence>
<reference evidence="1 2" key="1">
    <citation type="submission" date="2018-12" db="EMBL/GenBank/DDBJ databases">
        <authorList>
            <consortium name="Pathogen Informatics"/>
        </authorList>
    </citation>
    <scope>NUCLEOTIDE SEQUENCE [LARGE SCALE GENOMIC DNA]</scope>
    <source>
        <strain evidence="1 2">NCTC8529</strain>
    </source>
</reference>
<name>A0AAX3FKD1_ACTEU</name>
<dbReference type="GO" id="GO:0002143">
    <property type="term" value="P:tRNA wobble position uridine thiolation"/>
    <property type="evidence" value="ECO:0007669"/>
    <property type="project" value="InterPro"/>
</dbReference>
<dbReference type="Gene3D" id="3.40.1260.10">
    <property type="entry name" value="DsrEFH-like"/>
    <property type="match status" value="1"/>
</dbReference>
<dbReference type="SUPFAM" id="SSF75169">
    <property type="entry name" value="DsrEFH-like"/>
    <property type="match status" value="1"/>
</dbReference>
<dbReference type="RefSeq" id="WP_039198331.1">
    <property type="nucleotide sequence ID" value="NZ_LR134310.1"/>
</dbReference>
<dbReference type="NCBIfam" id="TIGR03011">
    <property type="entry name" value="sulf_tusB_dsrH"/>
    <property type="match status" value="1"/>
</dbReference>